<dbReference type="InterPro" id="IPR000802">
    <property type="entry name" value="Arsenical_pump_ArsB"/>
</dbReference>
<evidence type="ECO:0000256" key="7">
    <source>
        <dbReference type="ARBA" id="ARBA00023136"/>
    </source>
</evidence>
<dbReference type="PRINTS" id="PR00758">
    <property type="entry name" value="ARSENICPUMP"/>
</dbReference>
<dbReference type="PANTHER" id="PTHR43302:SF5">
    <property type="entry name" value="TRANSPORTER ARSB-RELATED"/>
    <property type="match status" value="1"/>
</dbReference>
<accession>A0A402CTZ2</accession>
<dbReference type="GO" id="GO:0015105">
    <property type="term" value="F:arsenite transmembrane transporter activity"/>
    <property type="evidence" value="ECO:0007669"/>
    <property type="project" value="InterPro"/>
</dbReference>
<dbReference type="Pfam" id="PF02040">
    <property type="entry name" value="ArsB"/>
    <property type="match status" value="1"/>
</dbReference>
<comment type="similarity">
    <text evidence="2">Belongs to the ArsB family.</text>
</comment>
<proteinExistence type="inferred from homology"/>
<evidence type="ECO:0000256" key="1">
    <source>
        <dbReference type="ARBA" id="ARBA00004651"/>
    </source>
</evidence>
<keyword evidence="3" id="KW-1003">Cell membrane</keyword>
<dbReference type="PANTHER" id="PTHR43302">
    <property type="entry name" value="TRANSPORTER ARSB-RELATED"/>
    <property type="match status" value="1"/>
</dbReference>
<keyword evidence="4" id="KW-0812">Transmembrane</keyword>
<evidence type="ECO:0000256" key="5">
    <source>
        <dbReference type="ARBA" id="ARBA00022849"/>
    </source>
</evidence>
<evidence type="ECO:0000313" key="8">
    <source>
        <dbReference type="EMBL" id="BDI28782.1"/>
    </source>
</evidence>
<evidence type="ECO:0000256" key="6">
    <source>
        <dbReference type="ARBA" id="ARBA00022989"/>
    </source>
</evidence>
<evidence type="ECO:0000256" key="2">
    <source>
        <dbReference type="ARBA" id="ARBA00006433"/>
    </source>
</evidence>
<dbReference type="FunCoup" id="A0A402CTZ2">
    <property type="interactions" value="224"/>
</dbReference>
<dbReference type="Proteomes" id="UP000287394">
    <property type="component" value="Chromosome"/>
</dbReference>
<keyword evidence="7" id="KW-0472">Membrane</keyword>
<evidence type="ECO:0000256" key="3">
    <source>
        <dbReference type="ARBA" id="ARBA00022475"/>
    </source>
</evidence>
<organism evidence="8 9">
    <name type="scientific">Capsulimonas corticalis</name>
    <dbReference type="NCBI Taxonomy" id="2219043"/>
    <lineage>
        <taxon>Bacteria</taxon>
        <taxon>Bacillati</taxon>
        <taxon>Armatimonadota</taxon>
        <taxon>Armatimonadia</taxon>
        <taxon>Capsulimonadales</taxon>
        <taxon>Capsulimonadaceae</taxon>
        <taxon>Capsulimonas</taxon>
    </lineage>
</organism>
<sequence>MHLVLTLGVFLLTLTLILLRPRGMNEAWATGMGGAAMLLLGLETPGQAWRTVAQGADVLAFLLALMALSALIDLSGFFAWAALHAARMARGDGGVLYRNVFILGAVVTMLLSLDTTAVILTPIVLSFVGRLKLSARPFLIACAFVANTGSLLLPVSNLTNLLFVGAFHWSFGAFVLRMALPQIAALAANYALFRRLFRREIPKEYALEGLPRPSEAISDPSYFRAALFVLAGVLIGYFIGALAGILPYVIAFAGCLVLIVWGKWRRRVSLRRLSMHISWSLFPFVVGLFVVVRGVENLGLPALPALAARGLAAAGGASAAQIGVTAFGAGMGSNVVNNIPMALLAISSLRAAHAGPAAQYGALLGCNLGPNLTVAGSLATMLVISNARKRGEDIGAADFFQVGSIATPIILLAAALGLWAALRVFLG</sequence>
<dbReference type="RefSeq" id="WP_119320842.1">
    <property type="nucleotide sequence ID" value="NZ_AP025739.1"/>
</dbReference>
<protein>
    <submittedName>
        <fullName evidence="8">Arsenic transport integral membrane protein ArsB</fullName>
    </submittedName>
</protein>
<dbReference type="GO" id="GO:0005886">
    <property type="term" value="C:plasma membrane"/>
    <property type="evidence" value="ECO:0007669"/>
    <property type="project" value="UniProtKB-SubCell"/>
</dbReference>
<dbReference type="GO" id="GO:0046685">
    <property type="term" value="P:response to arsenic-containing substance"/>
    <property type="evidence" value="ECO:0007669"/>
    <property type="project" value="UniProtKB-KW"/>
</dbReference>
<dbReference type="OrthoDB" id="9774335at2"/>
<comment type="subcellular location">
    <subcellularLocation>
        <location evidence="1">Cell membrane</location>
        <topology evidence="1">Multi-pass membrane protein</topology>
    </subcellularLocation>
</comment>
<keyword evidence="6" id="KW-1133">Transmembrane helix</keyword>
<dbReference type="AlphaFoldDB" id="A0A402CTZ2"/>
<dbReference type="KEGG" id="ccot:CCAX7_008330"/>
<keyword evidence="5" id="KW-0059">Arsenical resistance</keyword>
<dbReference type="EMBL" id="AP025739">
    <property type="protein sequence ID" value="BDI28782.1"/>
    <property type="molecule type" value="Genomic_DNA"/>
</dbReference>
<reference evidence="8 9" key="1">
    <citation type="journal article" date="2019" name="Int. J. Syst. Evol. Microbiol.">
        <title>Capsulimonas corticalis gen. nov., sp. nov., an aerobic capsulated bacterium, of a novel bacterial order, Capsulimonadales ord. nov., of the class Armatimonadia of the phylum Armatimonadetes.</title>
        <authorList>
            <person name="Li J."/>
            <person name="Kudo C."/>
            <person name="Tonouchi A."/>
        </authorList>
    </citation>
    <scope>NUCLEOTIDE SEQUENCE [LARGE SCALE GENOMIC DNA]</scope>
    <source>
        <strain evidence="8 9">AX-7</strain>
    </source>
</reference>
<gene>
    <name evidence="8" type="primary">arsB2</name>
    <name evidence="8" type="ORF">CCAX7_008330</name>
</gene>
<evidence type="ECO:0000256" key="4">
    <source>
        <dbReference type="ARBA" id="ARBA00022692"/>
    </source>
</evidence>
<evidence type="ECO:0000313" key="9">
    <source>
        <dbReference type="Proteomes" id="UP000287394"/>
    </source>
</evidence>
<name>A0A402CTZ2_9BACT</name>
<keyword evidence="9" id="KW-1185">Reference proteome</keyword>